<dbReference type="EMBL" id="JBHUEY010000001">
    <property type="protein sequence ID" value="MFD1782641.1"/>
    <property type="molecule type" value="Genomic_DNA"/>
</dbReference>
<dbReference type="InterPro" id="IPR050097">
    <property type="entry name" value="Ferredoxin-NADP_redctase_2"/>
</dbReference>
<dbReference type="Proteomes" id="UP001597237">
    <property type="component" value="Unassembled WGS sequence"/>
</dbReference>
<evidence type="ECO:0000259" key="4">
    <source>
        <dbReference type="Pfam" id="PF07992"/>
    </source>
</evidence>
<evidence type="ECO:0000256" key="3">
    <source>
        <dbReference type="ARBA" id="ARBA00023002"/>
    </source>
</evidence>
<protein>
    <recommendedName>
        <fullName evidence="1">Thioredoxin reductase</fullName>
    </recommendedName>
</protein>
<keyword evidence="3" id="KW-0560">Oxidoreductase</keyword>
<sequence>MSNDGILDAVVVGAGPAGLTGAIYLGRFKRSFVVLDSGESRAGWIPVSHNHPGFPDGVNGLELLRRMRVQAEKYGAVIRPGRAQALKVEDGLFRLAVDGEEVRARNVLLACGVEDVEPPLPDIEGCVRRTLIRICPICDGYEVQGQSVGVIGQGPHAAAEAIFITTYSDRVALIHIGDPDSLDGAWRDKLARAGVEVIETSCERVVLEKEKIQALHFGPGEPRRFDVIYSAMGVRPRTELAQQAGVPLDSSGRLMVGEHQETSVPGLYAAGDLVRGLNQISTAEGEAAIAATHIHNSLRAREL</sequence>
<evidence type="ECO:0000313" key="5">
    <source>
        <dbReference type="EMBL" id="MFD1782641.1"/>
    </source>
</evidence>
<reference evidence="6" key="1">
    <citation type="journal article" date="2019" name="Int. J. Syst. Evol. Microbiol.">
        <title>The Global Catalogue of Microorganisms (GCM) 10K type strain sequencing project: providing services to taxonomists for standard genome sequencing and annotation.</title>
        <authorList>
            <consortium name="The Broad Institute Genomics Platform"/>
            <consortium name="The Broad Institute Genome Sequencing Center for Infectious Disease"/>
            <person name="Wu L."/>
            <person name="Ma J."/>
        </authorList>
    </citation>
    <scope>NUCLEOTIDE SEQUENCE [LARGE SCALE GENOMIC DNA]</scope>
    <source>
        <strain evidence="6">DFY28</strain>
    </source>
</reference>
<name>A0ABW4MXZ1_9CAUL</name>
<evidence type="ECO:0000256" key="2">
    <source>
        <dbReference type="ARBA" id="ARBA00022630"/>
    </source>
</evidence>
<organism evidence="5 6">
    <name type="scientific">Phenylobacterium terrae</name>
    <dbReference type="NCBI Taxonomy" id="2665495"/>
    <lineage>
        <taxon>Bacteria</taxon>
        <taxon>Pseudomonadati</taxon>
        <taxon>Pseudomonadota</taxon>
        <taxon>Alphaproteobacteria</taxon>
        <taxon>Caulobacterales</taxon>
        <taxon>Caulobacteraceae</taxon>
        <taxon>Phenylobacterium</taxon>
    </lineage>
</organism>
<keyword evidence="2" id="KW-0285">Flavoprotein</keyword>
<evidence type="ECO:0000256" key="1">
    <source>
        <dbReference type="ARBA" id="ARBA00018719"/>
    </source>
</evidence>
<proteinExistence type="predicted"/>
<dbReference type="RefSeq" id="WP_377282315.1">
    <property type="nucleotide sequence ID" value="NZ_JBHRSI010000006.1"/>
</dbReference>
<dbReference type="PRINTS" id="PR00368">
    <property type="entry name" value="FADPNR"/>
</dbReference>
<keyword evidence="6" id="KW-1185">Reference proteome</keyword>
<dbReference type="SUPFAM" id="SSF51905">
    <property type="entry name" value="FAD/NAD(P)-binding domain"/>
    <property type="match status" value="1"/>
</dbReference>
<gene>
    <name evidence="5" type="ORF">ACFSC0_04480</name>
</gene>
<evidence type="ECO:0000313" key="6">
    <source>
        <dbReference type="Proteomes" id="UP001597237"/>
    </source>
</evidence>
<dbReference type="InterPro" id="IPR023753">
    <property type="entry name" value="FAD/NAD-binding_dom"/>
</dbReference>
<dbReference type="PRINTS" id="PR00469">
    <property type="entry name" value="PNDRDTASEII"/>
</dbReference>
<comment type="caution">
    <text evidence="5">The sequence shown here is derived from an EMBL/GenBank/DDBJ whole genome shotgun (WGS) entry which is preliminary data.</text>
</comment>
<dbReference type="Pfam" id="PF07992">
    <property type="entry name" value="Pyr_redox_2"/>
    <property type="match status" value="1"/>
</dbReference>
<dbReference type="PANTHER" id="PTHR48105">
    <property type="entry name" value="THIOREDOXIN REDUCTASE 1-RELATED-RELATED"/>
    <property type="match status" value="1"/>
</dbReference>
<dbReference type="InterPro" id="IPR036188">
    <property type="entry name" value="FAD/NAD-bd_sf"/>
</dbReference>
<accession>A0ABW4MXZ1</accession>
<dbReference type="Gene3D" id="3.50.50.60">
    <property type="entry name" value="FAD/NAD(P)-binding domain"/>
    <property type="match status" value="2"/>
</dbReference>
<feature type="domain" description="FAD/NAD(P)-binding" evidence="4">
    <location>
        <begin position="8"/>
        <end position="287"/>
    </location>
</feature>